<dbReference type="EMBL" id="AORZ01000034">
    <property type="protein sequence ID" value="EMF00072.1"/>
    <property type="molecule type" value="Genomic_DNA"/>
</dbReference>
<dbReference type="RefSeq" id="WP_004944459.1">
    <property type="nucleotide sequence ID" value="NZ_AORZ01000034.1"/>
</dbReference>
<name>M3C801_STRM1</name>
<accession>M3C801</accession>
<dbReference type="eggNOG" id="ENOG5033VMD">
    <property type="taxonomic scope" value="Bacteria"/>
</dbReference>
<evidence type="ECO:0000313" key="4">
    <source>
        <dbReference type="Proteomes" id="UP000011740"/>
    </source>
</evidence>
<keyword evidence="2" id="KW-0472">Membrane</keyword>
<feature type="transmembrane region" description="Helical" evidence="2">
    <location>
        <begin position="124"/>
        <end position="149"/>
    </location>
</feature>
<dbReference type="PATRIC" id="fig|1223523.3.peg.2740"/>
<organism evidence="3 4">
    <name type="scientific">Streptomyces mobaraensis (strain ATCC 29032 / DSM 40847 / JCM 4168 / NBRC 13819 / NCIMB 11159 / IPCR 16-22)</name>
    <dbReference type="NCBI Taxonomy" id="1223523"/>
    <lineage>
        <taxon>Bacteria</taxon>
        <taxon>Bacillati</taxon>
        <taxon>Actinomycetota</taxon>
        <taxon>Actinomycetes</taxon>
        <taxon>Kitasatosporales</taxon>
        <taxon>Streptomycetaceae</taxon>
        <taxon>Streptomyces</taxon>
    </lineage>
</organism>
<feature type="region of interest" description="Disordered" evidence="1">
    <location>
        <begin position="153"/>
        <end position="221"/>
    </location>
</feature>
<evidence type="ECO:0000256" key="2">
    <source>
        <dbReference type="SAM" id="Phobius"/>
    </source>
</evidence>
<dbReference type="STRING" id="1223523.H340_13397"/>
<sequence>MPDDVGGKPFPDGEEPDSHRRGGEDEFAAVVFDEEFVRAAVVHEPSAAERVLAARARSGGGPGEDDGYEGYDAYERRSDGRTRRRTGGPGAWRTLTHDLDPDDAYGPYGRYGARRRPYRGRPRWYRPVAWLLCVLLGIGAVALAFAAVYRGASSGDRRDPAPPPATTGVDAPPQRQDALPHAGRPDSAADPRAPVASAASSSSSSAAAAPAAAPAPAAGRG</sequence>
<keyword evidence="2" id="KW-0812">Transmembrane</keyword>
<evidence type="ECO:0000256" key="1">
    <source>
        <dbReference type="SAM" id="MobiDB-lite"/>
    </source>
</evidence>
<dbReference type="AlphaFoldDB" id="M3C801"/>
<gene>
    <name evidence="3" type="ORF">H340_13397</name>
</gene>
<keyword evidence="2" id="KW-1133">Transmembrane helix</keyword>
<feature type="region of interest" description="Disordered" evidence="1">
    <location>
        <begin position="1"/>
        <end position="25"/>
    </location>
</feature>
<reference evidence="3 4" key="1">
    <citation type="journal article" date="2013" name="Genome Announc.">
        <title>Whole-Genome Shotgun Assembly and Analysis of the Genome of Streptomyces mobaraensis DSM 40847, a Strain for Industrial Production of Microbial Transglutaminase.</title>
        <authorList>
            <person name="Yang H."/>
            <person name="He T."/>
            <person name="Wu W."/>
            <person name="Zhu W."/>
            <person name="Lu B."/>
            <person name="Sun W."/>
        </authorList>
    </citation>
    <scope>NUCLEOTIDE SEQUENCE [LARGE SCALE GENOMIC DNA]</scope>
    <source>
        <strain evidence="3 4">DSM 40847</strain>
    </source>
</reference>
<feature type="region of interest" description="Disordered" evidence="1">
    <location>
        <begin position="53"/>
        <end position="99"/>
    </location>
</feature>
<proteinExistence type="predicted"/>
<dbReference type="Proteomes" id="UP000011740">
    <property type="component" value="Unassembled WGS sequence"/>
</dbReference>
<feature type="compositionally biased region" description="Low complexity" evidence="1">
    <location>
        <begin position="190"/>
        <end position="221"/>
    </location>
</feature>
<protein>
    <submittedName>
        <fullName evidence="3">Uncharacterized protein</fullName>
    </submittedName>
</protein>
<comment type="caution">
    <text evidence="3">The sequence shown here is derived from an EMBL/GenBank/DDBJ whole genome shotgun (WGS) entry which is preliminary data.</text>
</comment>
<evidence type="ECO:0000313" key="3">
    <source>
        <dbReference type="EMBL" id="EMF00072.1"/>
    </source>
</evidence>